<evidence type="ECO:0000313" key="12">
    <source>
        <dbReference type="EMBL" id="MCW7551345.1"/>
    </source>
</evidence>
<evidence type="ECO:0000313" key="13">
    <source>
        <dbReference type="Proteomes" id="UP001209854"/>
    </source>
</evidence>
<dbReference type="InterPro" id="IPR046357">
    <property type="entry name" value="PPIase_dom_sf"/>
</dbReference>
<comment type="similarity">
    <text evidence="3 10">Belongs to the FKBP-type PPIase family.</text>
</comment>
<keyword evidence="5 9" id="KW-0697">Rotamase</keyword>
<keyword evidence="13" id="KW-1185">Reference proteome</keyword>
<organism evidence="12 13">
    <name type="scientific">Endozoicomonas gorgoniicola</name>
    <dbReference type="NCBI Taxonomy" id="1234144"/>
    <lineage>
        <taxon>Bacteria</taxon>
        <taxon>Pseudomonadati</taxon>
        <taxon>Pseudomonadota</taxon>
        <taxon>Gammaproteobacteria</taxon>
        <taxon>Oceanospirillales</taxon>
        <taxon>Endozoicomonadaceae</taxon>
        <taxon>Endozoicomonas</taxon>
    </lineage>
</organism>
<evidence type="ECO:0000256" key="7">
    <source>
        <dbReference type="ARBA" id="ARBA00023235"/>
    </source>
</evidence>
<evidence type="ECO:0000256" key="1">
    <source>
        <dbReference type="ARBA" id="ARBA00000971"/>
    </source>
</evidence>
<keyword evidence="4" id="KW-0963">Cytoplasm</keyword>
<dbReference type="SUPFAM" id="SSF54534">
    <property type="entry name" value="FKBP-like"/>
    <property type="match status" value="1"/>
</dbReference>
<sequence length="161" mass="17490">MVISDNKVVKIHYTLKNQGGEVMDSSEGHEPLAYLQGAGNILEALETALAGKQAGDKLKVSIEAAEGYGEYDESLVQPVPLEQFGDHQVEVGMQFHADTAIGPRVVTIIAISEEEKQVVIDANHTLAGEDLFFDVEVVEVRDATQEELDHGHVHGPDGHEH</sequence>
<gene>
    <name evidence="12" type="ORF">NX722_01545</name>
</gene>
<evidence type="ECO:0000256" key="9">
    <source>
        <dbReference type="PROSITE-ProRule" id="PRU00277"/>
    </source>
</evidence>
<dbReference type="EC" id="5.2.1.8" evidence="10"/>
<dbReference type="Gene3D" id="3.10.50.40">
    <property type="match status" value="1"/>
</dbReference>
<evidence type="ECO:0000256" key="5">
    <source>
        <dbReference type="ARBA" id="ARBA00023110"/>
    </source>
</evidence>
<dbReference type="GO" id="GO:0016853">
    <property type="term" value="F:isomerase activity"/>
    <property type="evidence" value="ECO:0007669"/>
    <property type="project" value="UniProtKB-KW"/>
</dbReference>
<dbReference type="InterPro" id="IPR001179">
    <property type="entry name" value="PPIase_FKBP_dom"/>
</dbReference>
<evidence type="ECO:0000259" key="11">
    <source>
        <dbReference type="PROSITE" id="PS50059"/>
    </source>
</evidence>
<comment type="subcellular location">
    <subcellularLocation>
        <location evidence="2">Cytoplasm</location>
    </subcellularLocation>
</comment>
<evidence type="ECO:0000256" key="8">
    <source>
        <dbReference type="ARBA" id="ARBA00037071"/>
    </source>
</evidence>
<dbReference type="Proteomes" id="UP001209854">
    <property type="component" value="Unassembled WGS sequence"/>
</dbReference>
<dbReference type="RefSeq" id="WP_262566406.1">
    <property type="nucleotide sequence ID" value="NZ_JAPFCC010000001.1"/>
</dbReference>
<evidence type="ECO:0000256" key="4">
    <source>
        <dbReference type="ARBA" id="ARBA00022490"/>
    </source>
</evidence>
<dbReference type="Pfam" id="PF00254">
    <property type="entry name" value="FKBP_C"/>
    <property type="match status" value="1"/>
</dbReference>
<accession>A0ABT3MPN9</accession>
<comment type="function">
    <text evidence="8">Also involved in hydrogenase metallocenter assembly, probably by participating in the nickel insertion step. This function in hydrogenase biosynthesis requires chaperone activity and the presence of the metal-binding domain, but not PPIase activity.</text>
</comment>
<feature type="domain" description="PPIase FKBP-type" evidence="11">
    <location>
        <begin position="6"/>
        <end position="80"/>
    </location>
</feature>
<keyword evidence="6" id="KW-0143">Chaperone</keyword>
<comment type="caution">
    <text evidence="12">The sequence shown here is derived from an EMBL/GenBank/DDBJ whole genome shotgun (WGS) entry which is preliminary data.</text>
</comment>
<dbReference type="EMBL" id="JAPFCC010000001">
    <property type="protein sequence ID" value="MCW7551345.1"/>
    <property type="molecule type" value="Genomic_DNA"/>
</dbReference>
<keyword evidence="7 9" id="KW-0413">Isomerase</keyword>
<evidence type="ECO:0000256" key="6">
    <source>
        <dbReference type="ARBA" id="ARBA00023186"/>
    </source>
</evidence>
<name>A0ABT3MPN9_9GAMM</name>
<comment type="catalytic activity">
    <reaction evidence="1 9 10">
        <text>[protein]-peptidylproline (omega=180) = [protein]-peptidylproline (omega=0)</text>
        <dbReference type="Rhea" id="RHEA:16237"/>
        <dbReference type="Rhea" id="RHEA-COMP:10747"/>
        <dbReference type="Rhea" id="RHEA-COMP:10748"/>
        <dbReference type="ChEBI" id="CHEBI:83833"/>
        <dbReference type="ChEBI" id="CHEBI:83834"/>
        <dbReference type="EC" id="5.2.1.8"/>
    </reaction>
</comment>
<dbReference type="PANTHER" id="PTHR47861">
    <property type="entry name" value="FKBP-TYPE PEPTIDYL-PROLYL CIS-TRANS ISOMERASE SLYD"/>
    <property type="match status" value="1"/>
</dbReference>
<evidence type="ECO:0000256" key="2">
    <source>
        <dbReference type="ARBA" id="ARBA00004496"/>
    </source>
</evidence>
<protein>
    <recommendedName>
        <fullName evidence="10">Peptidyl-prolyl cis-trans isomerase</fullName>
        <ecNumber evidence="10">5.2.1.8</ecNumber>
    </recommendedName>
</protein>
<evidence type="ECO:0000256" key="10">
    <source>
        <dbReference type="RuleBase" id="RU003915"/>
    </source>
</evidence>
<dbReference type="PROSITE" id="PS50059">
    <property type="entry name" value="FKBP_PPIASE"/>
    <property type="match status" value="1"/>
</dbReference>
<dbReference type="PANTHER" id="PTHR47861:SF3">
    <property type="entry name" value="FKBP-TYPE PEPTIDYL-PROLYL CIS-TRANS ISOMERASE SLYD"/>
    <property type="match status" value="1"/>
</dbReference>
<proteinExistence type="inferred from homology"/>
<evidence type="ECO:0000256" key="3">
    <source>
        <dbReference type="ARBA" id="ARBA00006577"/>
    </source>
</evidence>
<reference evidence="12 13" key="1">
    <citation type="submission" date="2022-10" db="EMBL/GenBank/DDBJ databases">
        <title>High-quality genome sequences of two octocoral-associated bacteria, Endozoicomonas euniceicola EF212 and Endozoicomonas gorgoniicola PS125.</title>
        <authorList>
            <person name="Chiou Y.-J."/>
            <person name="Chen Y.-H."/>
        </authorList>
    </citation>
    <scope>NUCLEOTIDE SEQUENCE [LARGE SCALE GENOMIC DNA]</scope>
    <source>
        <strain evidence="12 13">PS125</strain>
    </source>
</reference>